<gene>
    <name evidence="1" type="ORF">B0H16DRAFT_578825</name>
</gene>
<evidence type="ECO:0000313" key="2">
    <source>
        <dbReference type="Proteomes" id="UP001215598"/>
    </source>
</evidence>
<sequence>MAAISLLKTSFPLLHTLDMDVIFSDDTDASKLMSCFNVAPRLHTLEYFGPFKCLLKLPLEQLHTIQCLEVLISDFDEFVSVLKRLSRTASDCRVHLEIDGDAAAIDGLPITTTATCNMSGRLLFWISNPNGADGGGTVLARLMSRLTLPFIEILQFAAGGRHHLVTRWPHVEFSALSDRSSFSGHLLSLKLAAILITESELVQTLSGLSSLQALTISDHRITIEGKGQESVLVTDSLLRRLAWSHDSTCLVPHLSVLKCHTLLKFDDSVHRDFVLSRLESGRGPEGPFEVDLRWYPGHYRELDSEVVAEFAEREAQGELYFSLSESTLFSQAERQP</sequence>
<proteinExistence type="predicted"/>
<reference evidence="1" key="1">
    <citation type="submission" date="2023-03" db="EMBL/GenBank/DDBJ databases">
        <title>Massive genome expansion in bonnet fungi (Mycena s.s.) driven by repeated elements and novel gene families across ecological guilds.</title>
        <authorList>
            <consortium name="Lawrence Berkeley National Laboratory"/>
            <person name="Harder C.B."/>
            <person name="Miyauchi S."/>
            <person name="Viragh M."/>
            <person name="Kuo A."/>
            <person name="Thoen E."/>
            <person name="Andreopoulos B."/>
            <person name="Lu D."/>
            <person name="Skrede I."/>
            <person name="Drula E."/>
            <person name="Henrissat B."/>
            <person name="Morin E."/>
            <person name="Kohler A."/>
            <person name="Barry K."/>
            <person name="LaButti K."/>
            <person name="Morin E."/>
            <person name="Salamov A."/>
            <person name="Lipzen A."/>
            <person name="Mereny Z."/>
            <person name="Hegedus B."/>
            <person name="Baldrian P."/>
            <person name="Stursova M."/>
            <person name="Weitz H."/>
            <person name="Taylor A."/>
            <person name="Grigoriev I.V."/>
            <person name="Nagy L.G."/>
            <person name="Martin F."/>
            <person name="Kauserud H."/>
        </authorList>
    </citation>
    <scope>NUCLEOTIDE SEQUENCE</scope>
    <source>
        <strain evidence="1">CBHHK182m</strain>
    </source>
</reference>
<evidence type="ECO:0000313" key="1">
    <source>
        <dbReference type="EMBL" id="KAJ7712270.1"/>
    </source>
</evidence>
<dbReference type="EMBL" id="JARKIB010000371">
    <property type="protein sequence ID" value="KAJ7712270.1"/>
    <property type="molecule type" value="Genomic_DNA"/>
</dbReference>
<dbReference type="Proteomes" id="UP001215598">
    <property type="component" value="Unassembled WGS sequence"/>
</dbReference>
<name>A0AAD7ME60_9AGAR</name>
<protein>
    <submittedName>
        <fullName evidence="1">Uncharacterized protein</fullName>
    </submittedName>
</protein>
<accession>A0AAD7ME60</accession>
<keyword evidence="2" id="KW-1185">Reference proteome</keyword>
<comment type="caution">
    <text evidence="1">The sequence shown here is derived from an EMBL/GenBank/DDBJ whole genome shotgun (WGS) entry which is preliminary data.</text>
</comment>
<dbReference type="AlphaFoldDB" id="A0AAD7ME60"/>
<organism evidence="1 2">
    <name type="scientific">Mycena metata</name>
    <dbReference type="NCBI Taxonomy" id="1033252"/>
    <lineage>
        <taxon>Eukaryota</taxon>
        <taxon>Fungi</taxon>
        <taxon>Dikarya</taxon>
        <taxon>Basidiomycota</taxon>
        <taxon>Agaricomycotina</taxon>
        <taxon>Agaricomycetes</taxon>
        <taxon>Agaricomycetidae</taxon>
        <taxon>Agaricales</taxon>
        <taxon>Marasmiineae</taxon>
        <taxon>Mycenaceae</taxon>
        <taxon>Mycena</taxon>
    </lineage>
</organism>